<dbReference type="Proteomes" id="UP000265515">
    <property type="component" value="Unassembled WGS sequence"/>
</dbReference>
<keyword evidence="3" id="KW-1185">Reference proteome</keyword>
<dbReference type="PANTHER" id="PTHR38847">
    <property type="match status" value="1"/>
</dbReference>
<reference evidence="2 3" key="1">
    <citation type="journal article" date="2018" name="Cell">
        <title>The Chara Genome: Secondary Complexity and Implications for Plant Terrestrialization.</title>
        <authorList>
            <person name="Nishiyama T."/>
            <person name="Sakayama H."/>
            <person name="Vries J.D."/>
            <person name="Buschmann H."/>
            <person name="Saint-Marcoux D."/>
            <person name="Ullrich K.K."/>
            <person name="Haas F.B."/>
            <person name="Vanderstraeten L."/>
            <person name="Becker D."/>
            <person name="Lang D."/>
            <person name="Vosolsobe S."/>
            <person name="Rombauts S."/>
            <person name="Wilhelmsson P.K.I."/>
            <person name="Janitza P."/>
            <person name="Kern R."/>
            <person name="Heyl A."/>
            <person name="Rumpler F."/>
            <person name="Villalobos L.I.A.C."/>
            <person name="Clay J.M."/>
            <person name="Skokan R."/>
            <person name="Toyoda A."/>
            <person name="Suzuki Y."/>
            <person name="Kagoshima H."/>
            <person name="Schijlen E."/>
            <person name="Tajeshwar N."/>
            <person name="Catarino B."/>
            <person name="Hetherington A.J."/>
            <person name="Saltykova A."/>
            <person name="Bonnot C."/>
            <person name="Breuninger H."/>
            <person name="Symeonidi A."/>
            <person name="Radhakrishnan G.V."/>
            <person name="Van Nieuwerburgh F."/>
            <person name="Deforce D."/>
            <person name="Chang C."/>
            <person name="Karol K.G."/>
            <person name="Hedrich R."/>
            <person name="Ulvskov P."/>
            <person name="Glockner G."/>
            <person name="Delwiche C.F."/>
            <person name="Petrasek J."/>
            <person name="Van de Peer Y."/>
            <person name="Friml J."/>
            <person name="Beilby M."/>
            <person name="Dolan L."/>
            <person name="Kohara Y."/>
            <person name="Sugano S."/>
            <person name="Fujiyama A."/>
            <person name="Delaux P.-M."/>
            <person name="Quint M."/>
            <person name="TheiBen G."/>
            <person name="Hagemann M."/>
            <person name="Harholt J."/>
            <person name="Dunand C."/>
            <person name="Zachgo S."/>
            <person name="Langdale J."/>
            <person name="Maumus F."/>
            <person name="Straeten D.V.D."/>
            <person name="Gould S.B."/>
            <person name="Rensing S.A."/>
        </authorList>
    </citation>
    <scope>NUCLEOTIDE SEQUENCE [LARGE SCALE GENOMIC DNA]</scope>
    <source>
        <strain evidence="2 3">S276</strain>
    </source>
</reference>
<feature type="signal peptide" evidence="1">
    <location>
        <begin position="1"/>
        <end position="28"/>
    </location>
</feature>
<evidence type="ECO:0000313" key="3">
    <source>
        <dbReference type="Proteomes" id="UP000265515"/>
    </source>
</evidence>
<keyword evidence="1" id="KW-0732">Signal</keyword>
<dbReference type="Gramene" id="GBG66698">
    <property type="protein sequence ID" value="GBG66698"/>
    <property type="gene ID" value="CBR_g68682"/>
</dbReference>
<dbReference type="InterPro" id="IPR025649">
    <property type="entry name" value="DUF4360"/>
</dbReference>
<dbReference type="EMBL" id="BFEA01000078">
    <property type="protein sequence ID" value="GBG66698.1"/>
    <property type="molecule type" value="Genomic_DNA"/>
</dbReference>
<gene>
    <name evidence="2" type="ORF">CBR_g68682</name>
</gene>
<dbReference type="OrthoDB" id="152248at2759"/>
<name>A0A388K9G5_CHABU</name>
<comment type="caution">
    <text evidence="2">The sequence shown here is derived from an EMBL/GenBank/DDBJ whole genome shotgun (WGS) entry which is preliminary data.</text>
</comment>
<sequence length="200" mass="21418">MARPVNGVAAMAALLLVAVVCVAVPARAQPPLVTIDSVTFTGSGCNWGNTNYVLSNDYKILTVLFGGMIATTDSGLAGKRKNCQISLGLKYPNGFSLTLGKVTGRGFADVGYSSTGTYQTSYYISGQTGTSYATRTIQGQFTGNYEFTDELSRLIWSNCNNAPNLNINSEVRVNGKKAVMTLDSSDQKFELSFSIDWLAC</sequence>
<protein>
    <recommendedName>
        <fullName evidence="4">NADH:ubiquinone oxidoreductase intermediate-associated protein 30 domain-containing protein</fullName>
    </recommendedName>
</protein>
<accession>A0A388K9G5</accession>
<evidence type="ECO:0000256" key="1">
    <source>
        <dbReference type="SAM" id="SignalP"/>
    </source>
</evidence>
<dbReference type="PANTHER" id="PTHR38847:SF1">
    <property type="entry name" value="PSEUDOURIDINE SYNTHASE RSUA_RLUA-LIKE DOMAIN-CONTAINING PROTEIN"/>
    <property type="match status" value="1"/>
</dbReference>
<organism evidence="2 3">
    <name type="scientific">Chara braunii</name>
    <name type="common">Braun's stonewort</name>
    <dbReference type="NCBI Taxonomy" id="69332"/>
    <lineage>
        <taxon>Eukaryota</taxon>
        <taxon>Viridiplantae</taxon>
        <taxon>Streptophyta</taxon>
        <taxon>Charophyceae</taxon>
        <taxon>Charales</taxon>
        <taxon>Characeae</taxon>
        <taxon>Chara</taxon>
    </lineage>
</organism>
<proteinExistence type="predicted"/>
<evidence type="ECO:0000313" key="2">
    <source>
        <dbReference type="EMBL" id="GBG66698.1"/>
    </source>
</evidence>
<evidence type="ECO:0008006" key="4">
    <source>
        <dbReference type="Google" id="ProtNLM"/>
    </source>
</evidence>
<feature type="chain" id="PRO_5017369697" description="NADH:ubiquinone oxidoreductase intermediate-associated protein 30 domain-containing protein" evidence="1">
    <location>
        <begin position="29"/>
        <end position="200"/>
    </location>
</feature>
<dbReference type="STRING" id="69332.A0A388K9G5"/>
<dbReference type="AlphaFoldDB" id="A0A388K9G5"/>
<dbReference type="Pfam" id="PF14273">
    <property type="entry name" value="DUF4360"/>
    <property type="match status" value="1"/>
</dbReference>